<proteinExistence type="predicted"/>
<dbReference type="InterPro" id="IPR029348">
    <property type="entry name" value="NTF-like"/>
</dbReference>
<evidence type="ECO:0000313" key="3">
    <source>
        <dbReference type="EMBL" id="ODP30366.1"/>
    </source>
</evidence>
<dbReference type="InterPro" id="IPR054515">
    <property type="entry name" value="YgxA-like_substrate-bd"/>
</dbReference>
<dbReference type="STRING" id="1886670.PTI45_00087"/>
<sequence>MELTNLSFLHAQSNHRKIIGAVASKSQNQQFNGSLLHDFEVLIIVVCSYHEQVEIIEHRIDGSNTHVQVIYVDQDMLEHCMITGDNRMMIEHFLNGELLWDTDEQIDKLRQQFMHFSSPLRERRIFLEFTHFLTLYVEAKHYMKQNQVMDAYNSIFQALQHWARIDLSEKGIYPESAVWEQVRTLKLDVYKLYEQLAFSVETMEQRVELVLLACEFSVMSKMRECSSILFQVLRSRKQPWSVKELVQHPDLSHVGNMLPMVIRKLVYRSLINEVVSWRPEQAGGEREIRYWLNR</sequence>
<dbReference type="PATRIC" id="fig|1886670.3.peg.87"/>
<feature type="domain" description="Nucleotidyltransferase-like" evidence="1">
    <location>
        <begin position="14"/>
        <end position="118"/>
    </location>
</feature>
<organism evidence="3 4">
    <name type="scientific">Paenibacillus nuruki</name>
    <dbReference type="NCBI Taxonomy" id="1886670"/>
    <lineage>
        <taxon>Bacteria</taxon>
        <taxon>Bacillati</taxon>
        <taxon>Bacillota</taxon>
        <taxon>Bacilli</taxon>
        <taxon>Bacillales</taxon>
        <taxon>Paenibacillaceae</taxon>
        <taxon>Paenibacillus</taxon>
    </lineage>
</organism>
<dbReference type="RefSeq" id="WP_069325581.1">
    <property type="nucleotide sequence ID" value="NZ_MDER01000002.1"/>
</dbReference>
<dbReference type="EMBL" id="MDER01000002">
    <property type="protein sequence ID" value="ODP30366.1"/>
    <property type="molecule type" value="Genomic_DNA"/>
</dbReference>
<dbReference type="AlphaFoldDB" id="A0A1E3L9F4"/>
<reference evidence="3 4" key="1">
    <citation type="submission" date="2016-08" db="EMBL/GenBank/DDBJ databases">
        <title>Genome sequencing of Paenibacillus sp. TI45-13ar, isolated from Korean traditional nuruk.</title>
        <authorList>
            <person name="Kim S.-J."/>
        </authorList>
    </citation>
    <scope>NUCLEOTIDE SEQUENCE [LARGE SCALE GENOMIC DNA]</scope>
    <source>
        <strain evidence="3 4">TI45-13ar</strain>
    </source>
</reference>
<accession>A0A1E3L9F4</accession>
<protein>
    <submittedName>
        <fullName evidence="3">Uncharacterized protein</fullName>
    </submittedName>
</protein>
<dbReference type="Pfam" id="PF14540">
    <property type="entry name" value="NTF-like"/>
    <property type="match status" value="1"/>
</dbReference>
<name>A0A1E3L9F4_9BACL</name>
<evidence type="ECO:0000259" key="1">
    <source>
        <dbReference type="Pfam" id="PF14540"/>
    </source>
</evidence>
<evidence type="ECO:0000259" key="2">
    <source>
        <dbReference type="Pfam" id="PF22339"/>
    </source>
</evidence>
<dbReference type="Proteomes" id="UP000094578">
    <property type="component" value="Unassembled WGS sequence"/>
</dbReference>
<dbReference type="InterPro" id="IPR043519">
    <property type="entry name" value="NT_sf"/>
</dbReference>
<gene>
    <name evidence="3" type="ORF">PTI45_00087</name>
</gene>
<keyword evidence="4" id="KW-1185">Reference proteome</keyword>
<dbReference type="Pfam" id="PF22339">
    <property type="entry name" value="YgxA-like_sub_bind"/>
    <property type="match status" value="1"/>
</dbReference>
<dbReference type="Gene3D" id="3.30.460.10">
    <property type="entry name" value="Beta Polymerase, domain 2"/>
    <property type="match status" value="1"/>
</dbReference>
<evidence type="ECO:0000313" key="4">
    <source>
        <dbReference type="Proteomes" id="UP000094578"/>
    </source>
</evidence>
<dbReference type="Gene3D" id="1.20.120.330">
    <property type="entry name" value="Nucleotidyltransferases domain 2"/>
    <property type="match status" value="1"/>
</dbReference>
<feature type="domain" description="YgxA-like substrate binding" evidence="2">
    <location>
        <begin position="124"/>
        <end position="221"/>
    </location>
</feature>
<comment type="caution">
    <text evidence="3">The sequence shown here is derived from an EMBL/GenBank/DDBJ whole genome shotgun (WGS) entry which is preliminary data.</text>
</comment>